<accession>A0A1G9HSP9</accession>
<feature type="site" description="Interaction with DNA" evidence="11">
    <location>
        <position position="459"/>
    </location>
</feature>
<dbReference type="InterPro" id="IPR020568">
    <property type="entry name" value="Ribosomal_Su5_D2-typ_SF"/>
</dbReference>
<dbReference type="RefSeq" id="WP_090554589.1">
    <property type="nucleotide sequence ID" value="NZ_FNFP01000009.1"/>
</dbReference>
<dbReference type="GO" id="GO:0046872">
    <property type="term" value="F:metal ion binding"/>
    <property type="evidence" value="ECO:0007669"/>
    <property type="project" value="UniProtKB-KW"/>
</dbReference>
<keyword evidence="4 11" id="KW-0547">Nucleotide-binding</keyword>
<dbReference type="PANTHER" id="PTHR45866:SF1">
    <property type="entry name" value="DNA GYRASE SUBUNIT B, MITOCHONDRIAL"/>
    <property type="match status" value="1"/>
</dbReference>
<dbReference type="GO" id="GO:0005737">
    <property type="term" value="C:cytoplasm"/>
    <property type="evidence" value="ECO:0007669"/>
    <property type="project" value="UniProtKB-SubCell"/>
</dbReference>
<keyword evidence="7 11" id="KW-0799">Topoisomerase</keyword>
<dbReference type="OrthoDB" id="9802808at2"/>
<dbReference type="Pfam" id="PF01751">
    <property type="entry name" value="Toprim"/>
    <property type="match status" value="1"/>
</dbReference>
<evidence type="ECO:0000256" key="10">
    <source>
        <dbReference type="ARBA" id="ARBA00063644"/>
    </source>
</evidence>
<feature type="binding site" evidence="11">
    <location>
        <position position="504"/>
    </location>
    <ligand>
        <name>Mg(2+)</name>
        <dbReference type="ChEBI" id="CHEBI:18420"/>
        <label>2</label>
    </ligand>
</feature>
<evidence type="ECO:0000256" key="6">
    <source>
        <dbReference type="ARBA" id="ARBA00022842"/>
    </source>
</evidence>
<dbReference type="CDD" id="cd03366">
    <property type="entry name" value="TOPRIM_TopoIIA_GyrB"/>
    <property type="match status" value="1"/>
</dbReference>
<gene>
    <name evidence="11" type="primary">gyrB</name>
    <name evidence="13" type="ORF">SAMN05660472_02727</name>
</gene>
<dbReference type="SMART" id="SM00387">
    <property type="entry name" value="HATPase_c"/>
    <property type="match status" value="1"/>
</dbReference>
<comment type="similarity">
    <text evidence="2 11">Belongs to the type II topoisomerase GyrB family.</text>
</comment>
<evidence type="ECO:0000256" key="7">
    <source>
        <dbReference type="ARBA" id="ARBA00023029"/>
    </source>
</evidence>
<organism evidence="13 14">
    <name type="scientific">Natronincola ferrireducens</name>
    <dbReference type="NCBI Taxonomy" id="393762"/>
    <lineage>
        <taxon>Bacteria</taxon>
        <taxon>Bacillati</taxon>
        <taxon>Bacillota</taxon>
        <taxon>Clostridia</taxon>
        <taxon>Peptostreptococcales</taxon>
        <taxon>Natronincolaceae</taxon>
        <taxon>Natronincola</taxon>
    </lineage>
</organism>
<evidence type="ECO:0000256" key="8">
    <source>
        <dbReference type="ARBA" id="ARBA00023125"/>
    </source>
</evidence>
<comment type="function">
    <text evidence="11">A type II topoisomerase that negatively supercoils closed circular double-stranded (ds) DNA in an ATP-dependent manner to modulate DNA topology and maintain chromosomes in an underwound state. Negative supercoiling favors strand separation, and DNA replication, transcription, recombination and repair, all of which involve strand separation. Also able to catalyze the interconversion of other topological isomers of dsDNA rings, including catenanes and knotted rings. Type II topoisomerases break and join 2 DNA strands simultaneously in an ATP-dependent manner.</text>
</comment>
<dbReference type="GO" id="GO:0003677">
    <property type="term" value="F:DNA binding"/>
    <property type="evidence" value="ECO:0007669"/>
    <property type="project" value="UniProtKB-KW"/>
</dbReference>
<evidence type="ECO:0000256" key="2">
    <source>
        <dbReference type="ARBA" id="ARBA00010708"/>
    </source>
</evidence>
<keyword evidence="9 11" id="KW-0413">Isomerase</keyword>
<evidence type="ECO:0000256" key="3">
    <source>
        <dbReference type="ARBA" id="ARBA00022723"/>
    </source>
</evidence>
<dbReference type="InterPro" id="IPR000565">
    <property type="entry name" value="Topo_IIA_B"/>
</dbReference>
<keyword evidence="5 11" id="KW-0067">ATP-binding</keyword>
<keyword evidence="6 11" id="KW-0460">Magnesium</keyword>
<dbReference type="CDD" id="cd16928">
    <property type="entry name" value="HATPase_GyrB-like"/>
    <property type="match status" value="1"/>
</dbReference>
<protein>
    <recommendedName>
        <fullName evidence="11">DNA gyrase subunit B</fullName>
        <ecNumber evidence="11">5.6.2.2</ecNumber>
    </recommendedName>
</protein>
<dbReference type="FunFam" id="3.30.565.10:FF:000002">
    <property type="entry name" value="DNA gyrase subunit B"/>
    <property type="match status" value="1"/>
</dbReference>
<dbReference type="InterPro" id="IPR003594">
    <property type="entry name" value="HATPase_dom"/>
</dbReference>
<proteinExistence type="inferred from homology"/>
<dbReference type="PRINTS" id="PR00418">
    <property type="entry name" value="TPI2FAMILY"/>
</dbReference>
<dbReference type="InterPro" id="IPR001241">
    <property type="entry name" value="Topo_IIA"/>
</dbReference>
<dbReference type="PANTHER" id="PTHR45866">
    <property type="entry name" value="DNA GYRASE/TOPOISOMERASE SUBUNIT B"/>
    <property type="match status" value="1"/>
</dbReference>
<evidence type="ECO:0000313" key="13">
    <source>
        <dbReference type="EMBL" id="SDL15872.1"/>
    </source>
</evidence>
<evidence type="ECO:0000313" key="14">
    <source>
        <dbReference type="Proteomes" id="UP000198718"/>
    </source>
</evidence>
<dbReference type="PROSITE" id="PS50880">
    <property type="entry name" value="TOPRIM"/>
    <property type="match status" value="1"/>
</dbReference>
<dbReference type="InterPro" id="IPR013759">
    <property type="entry name" value="Topo_IIA_B_C"/>
</dbReference>
<sequence length="641" mass="72225">MENKLQHKIQEYTAEQIQVLEGLDPVRKRPGMYIGSTGLRGLHHLVYEVVDNSIDEALAGYCDKIEVIINEDNSIKVTDNGRGIPVDIHPQTGKSTLETVLTVLHAGGKFGGGGYKVSGGLHGVGVSVVNALSEYLEIEIKRNGKIYFQKYEKGNPLYDVKEVGNTTDTGTTVVFKPDEEIFDEIVYRYDTLEHRLRELAFLNKGIKIILKDKREDEEQEKTFHYSGGLQEFVKHLNKNREALHDKIIYFDKSKEGSVVEVAMQYTDAYTENIFSFANNINTQEGGTHLSGFKSALTRIVNDYARKNGFLKDKDVNLLGEDIREGLTAIVSVKLEDPQFEGQTKTKLGNSEMKGLAESITGENLEIFLEENPIEAKLIVEKGLRAQRAREAAKKARELTRRKGVLENTALPGKLADCSEKDPALSEIYLVEGDSAGGSAKQGRDRATQAILPLRGKILNVEKARLDKILNYNEIRAMITAFGTGIGDEFDIEKLRYHKIVIMTDADVDGAHIRTLLLTFFFRYMKPLVEFGHIYAAQPPLYKIKKGKAEYYAYSDKELNKILDDLGRETKADIQRYKGLGEMNPEQLWETTMNPEHRTLLQITIDDAAAADEIFITLMGDKVEPRREFIEKNAKYVTNLDI</sequence>
<feature type="binding site" evidence="11">
    <location>
        <position position="506"/>
    </location>
    <ligand>
        <name>Mg(2+)</name>
        <dbReference type="ChEBI" id="CHEBI:18420"/>
        <label>2</label>
    </ligand>
</feature>
<dbReference type="CDD" id="cd00822">
    <property type="entry name" value="TopoII_Trans_DNA_gyrase"/>
    <property type="match status" value="1"/>
</dbReference>
<dbReference type="Gene3D" id="3.30.230.10">
    <property type="match status" value="1"/>
</dbReference>
<dbReference type="InterPro" id="IPR014721">
    <property type="entry name" value="Ribsml_uS5_D2-typ_fold_subgr"/>
</dbReference>
<dbReference type="Pfam" id="PF00986">
    <property type="entry name" value="DNA_gyraseB_C"/>
    <property type="match status" value="1"/>
</dbReference>
<reference evidence="13 14" key="1">
    <citation type="submission" date="2016-10" db="EMBL/GenBank/DDBJ databases">
        <authorList>
            <person name="de Groot N.N."/>
        </authorList>
    </citation>
    <scope>NUCLEOTIDE SEQUENCE [LARGE SCALE GENOMIC DNA]</scope>
    <source>
        <strain evidence="13 14">DSM 18346</strain>
    </source>
</reference>
<dbReference type="Gene3D" id="3.30.565.10">
    <property type="entry name" value="Histidine kinase-like ATPase, C-terminal domain"/>
    <property type="match status" value="1"/>
</dbReference>
<dbReference type="GO" id="GO:0005524">
    <property type="term" value="F:ATP binding"/>
    <property type="evidence" value="ECO:0007669"/>
    <property type="project" value="UniProtKB-UniRule"/>
</dbReference>
<evidence type="ECO:0000256" key="4">
    <source>
        <dbReference type="ARBA" id="ARBA00022741"/>
    </source>
</evidence>
<name>A0A1G9HSP9_9FIRM</name>
<comment type="miscellaneous">
    <text evidence="11">Few gyrases are as efficient as E.coli at forming negative supercoils. Not all organisms have 2 type II topoisomerases; in organisms with a single type II topoisomerase this enzyme also has to decatenate newly replicated chromosomes.</text>
</comment>
<keyword evidence="3 11" id="KW-0479">Metal-binding</keyword>
<evidence type="ECO:0000256" key="5">
    <source>
        <dbReference type="ARBA" id="ARBA00022840"/>
    </source>
</evidence>
<feature type="binding site" evidence="11">
    <location>
        <position position="431"/>
    </location>
    <ligand>
        <name>Mg(2+)</name>
        <dbReference type="ChEBI" id="CHEBI:18420"/>
        <label>1</label>
        <note>catalytic</note>
    </ligand>
</feature>
<dbReference type="Pfam" id="PF00204">
    <property type="entry name" value="DNA_gyraseB"/>
    <property type="match status" value="1"/>
</dbReference>
<dbReference type="SMART" id="SM00433">
    <property type="entry name" value="TOP2c"/>
    <property type="match status" value="1"/>
</dbReference>
<dbReference type="InterPro" id="IPR006171">
    <property type="entry name" value="TOPRIM_dom"/>
</dbReference>
<dbReference type="InterPro" id="IPR013506">
    <property type="entry name" value="Topo_IIA_bsu_dom2"/>
</dbReference>
<dbReference type="InterPro" id="IPR034160">
    <property type="entry name" value="TOPRIM_GyrB"/>
</dbReference>
<evidence type="ECO:0000256" key="1">
    <source>
        <dbReference type="ARBA" id="ARBA00000185"/>
    </source>
</evidence>
<comment type="subunit">
    <text evidence="10">Heterotetramer composed of ParC and ParE.</text>
</comment>
<comment type="cofactor">
    <cofactor evidence="11">
        <name>Mg(2+)</name>
        <dbReference type="ChEBI" id="CHEBI:18420"/>
    </cofactor>
    <cofactor evidence="11">
        <name>Mn(2+)</name>
        <dbReference type="ChEBI" id="CHEBI:29035"/>
    </cofactor>
    <cofactor evidence="11">
        <name>Ca(2+)</name>
        <dbReference type="ChEBI" id="CHEBI:29108"/>
    </cofactor>
    <text evidence="11">Binds two Mg(2+) per subunit. The magnesium ions form salt bridges with both the protein and the DNA. Can also accept other divalent metal cations, such as Mn(2+) or Ca(2+).</text>
</comment>
<dbReference type="EMBL" id="FNFP01000009">
    <property type="protein sequence ID" value="SDL15872.1"/>
    <property type="molecule type" value="Genomic_DNA"/>
</dbReference>
<comment type="subcellular location">
    <subcellularLocation>
        <location evidence="11">Cytoplasm</location>
    </subcellularLocation>
</comment>
<dbReference type="InterPro" id="IPR011557">
    <property type="entry name" value="GyrB"/>
</dbReference>
<dbReference type="HAMAP" id="MF_01898">
    <property type="entry name" value="GyrB"/>
    <property type="match status" value="1"/>
</dbReference>
<dbReference type="PRINTS" id="PR01159">
    <property type="entry name" value="DNAGYRASEB"/>
</dbReference>
<dbReference type="SUPFAM" id="SSF56719">
    <property type="entry name" value="Type II DNA topoisomerase"/>
    <property type="match status" value="1"/>
</dbReference>
<dbReference type="Proteomes" id="UP000198718">
    <property type="component" value="Unassembled WGS sequence"/>
</dbReference>
<dbReference type="FunFam" id="3.30.230.10:FF:000005">
    <property type="entry name" value="DNA gyrase subunit B"/>
    <property type="match status" value="1"/>
</dbReference>
<evidence type="ECO:0000256" key="9">
    <source>
        <dbReference type="ARBA" id="ARBA00023235"/>
    </source>
</evidence>
<dbReference type="NCBIfam" id="NF011501">
    <property type="entry name" value="PRK14939.1"/>
    <property type="match status" value="1"/>
</dbReference>
<dbReference type="FunFam" id="3.40.50.670:FF:000002">
    <property type="entry name" value="DNA gyrase subunit B"/>
    <property type="match status" value="1"/>
</dbReference>
<dbReference type="AlphaFoldDB" id="A0A1G9HSP9"/>
<dbReference type="InterPro" id="IPR013760">
    <property type="entry name" value="Topo_IIA-like_dom_sf"/>
</dbReference>
<dbReference type="SUPFAM" id="SSF55874">
    <property type="entry name" value="ATPase domain of HSP90 chaperone/DNA topoisomerase II/histidine kinase"/>
    <property type="match status" value="1"/>
</dbReference>
<dbReference type="GO" id="GO:0006261">
    <property type="term" value="P:DNA-templated DNA replication"/>
    <property type="evidence" value="ECO:0007669"/>
    <property type="project" value="UniProtKB-UniRule"/>
</dbReference>
<dbReference type="Gene3D" id="3.40.50.670">
    <property type="match status" value="1"/>
</dbReference>
<dbReference type="InterPro" id="IPR036890">
    <property type="entry name" value="HATPase_C_sf"/>
</dbReference>
<comment type="subunit">
    <text evidence="11">Heterotetramer, composed of two GyrA and two GyrB chains. In the heterotetramer, GyrA contains the active site tyrosine that forms a transient covalent intermediate with DNA, while GyrB binds cofactors and catalyzes ATP hydrolysis.</text>
</comment>
<dbReference type="NCBIfam" id="TIGR01059">
    <property type="entry name" value="gyrB"/>
    <property type="match status" value="1"/>
</dbReference>
<dbReference type="NCBIfam" id="NF004189">
    <property type="entry name" value="PRK05644.1"/>
    <property type="match status" value="1"/>
</dbReference>
<keyword evidence="14" id="KW-1185">Reference proteome</keyword>
<feature type="binding site" evidence="11">
    <location>
        <position position="504"/>
    </location>
    <ligand>
        <name>Mg(2+)</name>
        <dbReference type="ChEBI" id="CHEBI:18420"/>
        <label>1</label>
        <note>catalytic</note>
    </ligand>
</feature>
<comment type="catalytic activity">
    <reaction evidence="1 11">
        <text>ATP-dependent breakage, passage and rejoining of double-stranded DNA.</text>
        <dbReference type="EC" id="5.6.2.2"/>
    </reaction>
</comment>
<feature type="domain" description="Toprim" evidence="12">
    <location>
        <begin position="425"/>
        <end position="539"/>
    </location>
</feature>
<dbReference type="GO" id="GO:0006265">
    <property type="term" value="P:DNA topological change"/>
    <property type="evidence" value="ECO:0007669"/>
    <property type="project" value="UniProtKB-UniRule"/>
</dbReference>
<dbReference type="InterPro" id="IPR002288">
    <property type="entry name" value="DNA_gyrase_B_C"/>
</dbReference>
<dbReference type="SUPFAM" id="SSF54211">
    <property type="entry name" value="Ribosomal protein S5 domain 2-like"/>
    <property type="match status" value="1"/>
</dbReference>
<evidence type="ECO:0000259" key="12">
    <source>
        <dbReference type="PROSITE" id="PS50880"/>
    </source>
</evidence>
<dbReference type="GO" id="GO:0005694">
    <property type="term" value="C:chromosome"/>
    <property type="evidence" value="ECO:0007669"/>
    <property type="project" value="InterPro"/>
</dbReference>
<dbReference type="GO" id="GO:0034335">
    <property type="term" value="F:DNA negative supercoiling activity"/>
    <property type="evidence" value="ECO:0007669"/>
    <property type="project" value="UniProtKB-ARBA"/>
</dbReference>
<feature type="site" description="Interaction with DNA" evidence="11">
    <location>
        <position position="456"/>
    </location>
</feature>
<dbReference type="Pfam" id="PF02518">
    <property type="entry name" value="HATPase_c"/>
    <property type="match status" value="1"/>
</dbReference>
<dbReference type="PROSITE" id="PS00177">
    <property type="entry name" value="TOPOISOMERASE_II"/>
    <property type="match status" value="1"/>
</dbReference>
<dbReference type="InterPro" id="IPR018522">
    <property type="entry name" value="TopoIIA_CS"/>
</dbReference>
<keyword evidence="11" id="KW-0963">Cytoplasm</keyword>
<keyword evidence="8" id="KW-0238">DNA-binding</keyword>
<dbReference type="STRING" id="393762.SAMN05660472_02727"/>
<evidence type="ECO:0000256" key="11">
    <source>
        <dbReference type="HAMAP-Rule" id="MF_01898"/>
    </source>
</evidence>
<dbReference type="EC" id="5.6.2.2" evidence="11"/>